<dbReference type="PROSITE" id="PS51343">
    <property type="entry name" value="PII_GLNB_DOM"/>
    <property type="match status" value="1"/>
</dbReference>
<dbReference type="EMBL" id="AP014879">
    <property type="protein sequence ID" value="BAV33255.1"/>
    <property type="molecule type" value="Genomic_DNA"/>
</dbReference>
<dbReference type="PRINTS" id="PR00340">
    <property type="entry name" value="PIIGLNB"/>
</dbReference>
<sequence length="102" mass="11328">MKKLTLIVHADVEQALADVLRGMDQVTGFTFTRVEGHGAQDSRDPALSARDLVVGYTPHVRVDIVLEEQDVDGVLAALERSHCGMTGRCLYWVTKVERHGRL</sequence>
<accession>A0A1B4XEM8</accession>
<dbReference type="GO" id="GO:0006808">
    <property type="term" value="P:regulation of nitrogen utilization"/>
    <property type="evidence" value="ECO:0007669"/>
    <property type="project" value="InterPro"/>
</dbReference>
<dbReference type="RefSeq" id="WP_096360136.1">
    <property type="nucleotide sequence ID" value="NZ_AP014879.1"/>
</dbReference>
<dbReference type="Pfam" id="PF11582">
    <property type="entry name" value="DUF3240"/>
    <property type="match status" value="1"/>
</dbReference>
<dbReference type="SUPFAM" id="SSF54913">
    <property type="entry name" value="GlnB-like"/>
    <property type="match status" value="1"/>
</dbReference>
<organism evidence="1 2">
    <name type="scientific">Sulfuricaulis limicola</name>
    <dbReference type="NCBI Taxonomy" id="1620215"/>
    <lineage>
        <taxon>Bacteria</taxon>
        <taxon>Pseudomonadati</taxon>
        <taxon>Pseudomonadota</taxon>
        <taxon>Gammaproteobacteria</taxon>
        <taxon>Acidiferrobacterales</taxon>
        <taxon>Acidiferrobacteraceae</taxon>
        <taxon>Sulfuricaulis</taxon>
    </lineage>
</organism>
<evidence type="ECO:0000313" key="2">
    <source>
        <dbReference type="Proteomes" id="UP000243180"/>
    </source>
</evidence>
<dbReference type="GO" id="GO:0030234">
    <property type="term" value="F:enzyme regulator activity"/>
    <property type="evidence" value="ECO:0007669"/>
    <property type="project" value="InterPro"/>
</dbReference>
<keyword evidence="2" id="KW-1185">Reference proteome</keyword>
<reference evidence="1 2" key="1">
    <citation type="submission" date="2015-05" db="EMBL/GenBank/DDBJ databases">
        <title>Complete genome sequence of a sulfur-oxidizing gammaproteobacterium strain HA5.</title>
        <authorList>
            <person name="Miura A."/>
            <person name="Kojima H."/>
            <person name="Fukui M."/>
        </authorList>
    </citation>
    <scope>NUCLEOTIDE SEQUENCE [LARGE SCALE GENOMIC DNA]</scope>
    <source>
        <strain evidence="1 2">HA5</strain>
    </source>
</reference>
<dbReference type="KEGG" id="slim:SCL_0939"/>
<dbReference type="OrthoDB" id="5296902at2"/>
<dbReference type="InterPro" id="IPR021634">
    <property type="entry name" value="DUF3240"/>
</dbReference>
<name>A0A1B4XEM8_9GAMM</name>
<dbReference type="AlphaFoldDB" id="A0A1B4XEM8"/>
<dbReference type="InterPro" id="IPR002187">
    <property type="entry name" value="N-reg_PII"/>
</dbReference>
<evidence type="ECO:0000313" key="1">
    <source>
        <dbReference type="EMBL" id="BAV33255.1"/>
    </source>
</evidence>
<dbReference type="InParanoid" id="A0A1B4XEM8"/>
<dbReference type="Gene3D" id="3.30.70.120">
    <property type="match status" value="1"/>
</dbReference>
<dbReference type="InterPro" id="IPR015867">
    <property type="entry name" value="N-reg_PII/ATP_PRibTrfase_C"/>
</dbReference>
<protein>
    <submittedName>
        <fullName evidence="1">Nitrogen regulatory protein P-II</fullName>
    </submittedName>
</protein>
<dbReference type="Proteomes" id="UP000243180">
    <property type="component" value="Chromosome"/>
</dbReference>
<gene>
    <name evidence="1" type="ORF">SCL_0939</name>
</gene>
<dbReference type="InterPro" id="IPR011322">
    <property type="entry name" value="N-reg_PII-like_a/b"/>
</dbReference>
<proteinExistence type="predicted"/>